<dbReference type="CDD" id="cd01071">
    <property type="entry name" value="PBP2_PhnD_like"/>
    <property type="match status" value="1"/>
</dbReference>
<dbReference type="SUPFAM" id="SSF53850">
    <property type="entry name" value="Periplasmic binding protein-like II"/>
    <property type="match status" value="1"/>
</dbReference>
<keyword evidence="2 3" id="KW-0732">Signal</keyword>
<evidence type="ECO:0000313" key="4">
    <source>
        <dbReference type="EMBL" id="AYL94474.1"/>
    </source>
</evidence>
<dbReference type="OrthoDB" id="9781943at2"/>
<dbReference type="Pfam" id="PF12974">
    <property type="entry name" value="Phosphonate-bd"/>
    <property type="match status" value="1"/>
</dbReference>
<feature type="chain" id="PRO_5019861357" evidence="3">
    <location>
        <begin position="20"/>
        <end position="306"/>
    </location>
</feature>
<gene>
    <name evidence="4" type="primary">phnD</name>
    <name evidence="4" type="ORF">HYN43_003795</name>
</gene>
<reference evidence="4 5" key="1">
    <citation type="submission" date="2018-10" db="EMBL/GenBank/DDBJ databases">
        <title>Genome sequencing of Mucilaginibacter sp. HYN0043.</title>
        <authorList>
            <person name="Kim M."/>
            <person name="Yi H."/>
        </authorList>
    </citation>
    <scope>NUCLEOTIDE SEQUENCE [LARGE SCALE GENOMIC DNA]</scope>
    <source>
        <strain evidence="4 5">HYN0043</strain>
    </source>
</reference>
<dbReference type="PROSITE" id="PS51257">
    <property type="entry name" value="PROKAR_LIPOPROTEIN"/>
    <property type="match status" value="1"/>
</dbReference>
<name>A0A494VJM7_9SPHI</name>
<dbReference type="InterPro" id="IPR005770">
    <property type="entry name" value="PhnD"/>
</dbReference>
<dbReference type="PANTHER" id="PTHR35841">
    <property type="entry name" value="PHOSPHONATES-BINDING PERIPLASMIC PROTEIN"/>
    <property type="match status" value="1"/>
</dbReference>
<evidence type="ECO:0000256" key="3">
    <source>
        <dbReference type="SAM" id="SignalP"/>
    </source>
</evidence>
<dbReference type="RefSeq" id="WP_119408192.1">
    <property type="nucleotide sequence ID" value="NZ_CP032869.1"/>
</dbReference>
<dbReference type="NCBIfam" id="TIGR01098">
    <property type="entry name" value="3A0109s03R"/>
    <property type="match status" value="1"/>
</dbReference>
<dbReference type="AlphaFoldDB" id="A0A494VJM7"/>
<evidence type="ECO:0000256" key="1">
    <source>
        <dbReference type="ARBA" id="ARBA00007162"/>
    </source>
</evidence>
<dbReference type="GO" id="GO:0043190">
    <property type="term" value="C:ATP-binding cassette (ABC) transporter complex"/>
    <property type="evidence" value="ECO:0007669"/>
    <property type="project" value="InterPro"/>
</dbReference>
<proteinExistence type="inferred from homology"/>
<dbReference type="KEGG" id="muh:HYN43_003795"/>
<organism evidence="4 5">
    <name type="scientific">Mucilaginibacter celer</name>
    <dbReference type="NCBI Taxonomy" id="2305508"/>
    <lineage>
        <taxon>Bacteria</taxon>
        <taxon>Pseudomonadati</taxon>
        <taxon>Bacteroidota</taxon>
        <taxon>Sphingobacteriia</taxon>
        <taxon>Sphingobacteriales</taxon>
        <taxon>Sphingobacteriaceae</taxon>
        <taxon>Mucilaginibacter</taxon>
    </lineage>
</organism>
<keyword evidence="5" id="KW-1185">Reference proteome</keyword>
<protein>
    <submittedName>
        <fullName evidence="4">Phosphate/phosphite/phosphonate ABC transporter substrate-binding protein</fullName>
    </submittedName>
</protein>
<dbReference type="PANTHER" id="PTHR35841:SF1">
    <property type="entry name" value="PHOSPHONATES-BINDING PERIPLASMIC PROTEIN"/>
    <property type="match status" value="1"/>
</dbReference>
<dbReference type="Proteomes" id="UP000270046">
    <property type="component" value="Chromosome"/>
</dbReference>
<dbReference type="EMBL" id="CP032869">
    <property type="protein sequence ID" value="AYL94474.1"/>
    <property type="molecule type" value="Genomic_DNA"/>
</dbReference>
<comment type="similarity">
    <text evidence="1">Belongs to the phosphate/phosphite/phosphonate binding protein family.</text>
</comment>
<evidence type="ECO:0000256" key="2">
    <source>
        <dbReference type="ARBA" id="ARBA00022729"/>
    </source>
</evidence>
<feature type="signal peptide" evidence="3">
    <location>
        <begin position="1"/>
        <end position="19"/>
    </location>
</feature>
<dbReference type="Gene3D" id="3.40.190.10">
    <property type="entry name" value="Periplasmic binding protein-like II"/>
    <property type="match status" value="2"/>
</dbReference>
<evidence type="ECO:0000313" key="5">
    <source>
        <dbReference type="Proteomes" id="UP000270046"/>
    </source>
</evidence>
<accession>A0A494VJM7</accession>
<sequence length="306" mass="33689">MKAFIRLLLAGLVAMTISACKNKASLDANGVPGKLLIGSYGGDNPAQYRETLDPFAAYLSKKLGMEVEFFYTTDYPALIEAMRSKKIHMAHLTPYAYILATQKPGLEPLVTLGIKGKPTVYSSIIFTNKKTGLKTMADVKAHAKSLTLCFADPASTSGHLVPRGYLDSIGLDPDKAFKASIFAGSHAAAILSVKSEKVDIGCSTSELALDKLIREGAVKRDEIVILWTSPPIINDAIAIRTDLNKDFIKKVQQAYVNANRDDYEAFKKYVLLYWADPRQMSYVPVQDSAYNSLRRIASKIKDLKQK</sequence>
<dbReference type="GO" id="GO:0055085">
    <property type="term" value="P:transmembrane transport"/>
    <property type="evidence" value="ECO:0007669"/>
    <property type="project" value="InterPro"/>
</dbReference>